<dbReference type="InterPro" id="IPR049452">
    <property type="entry name" value="Anoctamin_TM"/>
</dbReference>
<evidence type="ECO:0000256" key="4">
    <source>
        <dbReference type="ARBA" id="ARBA00023136"/>
    </source>
</evidence>
<evidence type="ECO:0000259" key="6">
    <source>
        <dbReference type="Pfam" id="PF04547"/>
    </source>
</evidence>
<evidence type="ECO:0000256" key="5">
    <source>
        <dbReference type="SAM" id="Phobius"/>
    </source>
</evidence>
<sequence>RPMSRRASNIGIWRTLLHVIVALSVATNVMIFTMSEQFASWAPGLYREASSDDVHGLLAQATDATTGTADLVMRQGSGRYVIFIAAVLEHLVGLAVLVVMAAIPQEPEWVCSELLRTKRFKSRRAKEAAQMLPQPGGPS</sequence>
<dbReference type="GO" id="GO:0005254">
    <property type="term" value="F:chloride channel activity"/>
    <property type="evidence" value="ECO:0007669"/>
    <property type="project" value="TreeGrafter"/>
</dbReference>
<keyword evidence="4 5" id="KW-0472">Membrane</keyword>
<keyword evidence="3 5" id="KW-1133">Transmembrane helix</keyword>
<dbReference type="OrthoDB" id="292929at2759"/>
<evidence type="ECO:0000313" key="7">
    <source>
        <dbReference type="EMBL" id="CAE7336249.1"/>
    </source>
</evidence>
<feature type="transmembrane region" description="Helical" evidence="5">
    <location>
        <begin position="80"/>
        <end position="103"/>
    </location>
</feature>
<dbReference type="EMBL" id="CAJNIZ010012647">
    <property type="protein sequence ID" value="CAE7336249.1"/>
    <property type="molecule type" value="Genomic_DNA"/>
</dbReference>
<evidence type="ECO:0000256" key="3">
    <source>
        <dbReference type="ARBA" id="ARBA00022989"/>
    </source>
</evidence>
<feature type="non-terminal residue" evidence="7">
    <location>
        <position position="139"/>
    </location>
</feature>
<keyword evidence="2 5" id="KW-0812">Transmembrane</keyword>
<feature type="transmembrane region" description="Helical" evidence="5">
    <location>
        <begin position="12"/>
        <end position="34"/>
    </location>
</feature>
<evidence type="ECO:0000313" key="8">
    <source>
        <dbReference type="Proteomes" id="UP000649617"/>
    </source>
</evidence>
<organism evidence="7 8">
    <name type="scientific">Symbiodinium pilosum</name>
    <name type="common">Dinoflagellate</name>
    <dbReference type="NCBI Taxonomy" id="2952"/>
    <lineage>
        <taxon>Eukaryota</taxon>
        <taxon>Sar</taxon>
        <taxon>Alveolata</taxon>
        <taxon>Dinophyceae</taxon>
        <taxon>Suessiales</taxon>
        <taxon>Symbiodiniaceae</taxon>
        <taxon>Symbiodinium</taxon>
    </lineage>
</organism>
<reference evidence="7" key="1">
    <citation type="submission" date="2021-02" db="EMBL/GenBank/DDBJ databases">
        <authorList>
            <person name="Dougan E. K."/>
            <person name="Rhodes N."/>
            <person name="Thang M."/>
            <person name="Chan C."/>
        </authorList>
    </citation>
    <scope>NUCLEOTIDE SEQUENCE</scope>
</reference>
<dbReference type="PANTHER" id="PTHR12308">
    <property type="entry name" value="ANOCTAMIN"/>
    <property type="match status" value="1"/>
</dbReference>
<evidence type="ECO:0000256" key="2">
    <source>
        <dbReference type="ARBA" id="ARBA00022692"/>
    </source>
</evidence>
<dbReference type="AlphaFoldDB" id="A0A812P3W4"/>
<dbReference type="Pfam" id="PF04547">
    <property type="entry name" value="Anoctamin"/>
    <property type="match status" value="1"/>
</dbReference>
<protein>
    <submittedName>
        <fullName evidence="7">ANO8 protein</fullName>
    </submittedName>
</protein>
<dbReference type="PANTHER" id="PTHR12308:SF73">
    <property type="entry name" value="ANOCTAMIN"/>
    <property type="match status" value="1"/>
</dbReference>
<dbReference type="GO" id="GO:0016020">
    <property type="term" value="C:membrane"/>
    <property type="evidence" value="ECO:0007669"/>
    <property type="project" value="UniProtKB-SubCell"/>
</dbReference>
<evidence type="ECO:0000256" key="1">
    <source>
        <dbReference type="ARBA" id="ARBA00004141"/>
    </source>
</evidence>
<feature type="domain" description="Anoctamin transmembrane" evidence="6">
    <location>
        <begin position="1"/>
        <end position="116"/>
    </location>
</feature>
<comment type="caution">
    <text evidence="7">The sequence shown here is derived from an EMBL/GenBank/DDBJ whole genome shotgun (WGS) entry which is preliminary data.</text>
</comment>
<name>A0A812P3W4_SYMPI</name>
<dbReference type="Proteomes" id="UP000649617">
    <property type="component" value="Unassembled WGS sequence"/>
</dbReference>
<gene>
    <name evidence="7" type="primary">ANO8</name>
    <name evidence="7" type="ORF">SPIL2461_LOCUS7874</name>
</gene>
<accession>A0A812P3W4</accession>
<dbReference type="InterPro" id="IPR007632">
    <property type="entry name" value="Anoctamin"/>
</dbReference>
<proteinExistence type="predicted"/>
<keyword evidence="8" id="KW-1185">Reference proteome</keyword>
<comment type="subcellular location">
    <subcellularLocation>
        <location evidence="1">Membrane</location>
        <topology evidence="1">Multi-pass membrane protein</topology>
    </subcellularLocation>
</comment>